<evidence type="ECO:0000313" key="4">
    <source>
        <dbReference type="Proteomes" id="UP000006062"/>
    </source>
</evidence>
<keyword evidence="4" id="KW-1185">Reference proteome</keyword>
<comment type="similarity">
    <text evidence="1">Belongs to the short-chain dehydrogenases/reductases (SDR) family.</text>
</comment>
<dbReference type="SUPFAM" id="SSF51735">
    <property type="entry name" value="NAD(P)-binding Rossmann-fold domains"/>
    <property type="match status" value="1"/>
</dbReference>
<dbReference type="STRING" id="765911.Thivi_1133"/>
<dbReference type="PROSITE" id="PS00061">
    <property type="entry name" value="ADH_SHORT"/>
    <property type="match status" value="1"/>
</dbReference>
<dbReference type="EMBL" id="CP003154">
    <property type="protein sequence ID" value="AFL73163.1"/>
    <property type="molecule type" value="Genomic_DNA"/>
</dbReference>
<dbReference type="GO" id="GO:0016491">
    <property type="term" value="F:oxidoreductase activity"/>
    <property type="evidence" value="ECO:0007669"/>
    <property type="project" value="UniProtKB-KW"/>
</dbReference>
<keyword evidence="2" id="KW-0560">Oxidoreductase</keyword>
<dbReference type="Gene3D" id="3.40.50.720">
    <property type="entry name" value="NAD(P)-binding Rossmann-like Domain"/>
    <property type="match status" value="1"/>
</dbReference>
<dbReference type="PANTHER" id="PTHR42901">
    <property type="entry name" value="ALCOHOL DEHYDROGENASE"/>
    <property type="match status" value="1"/>
</dbReference>
<organism evidence="3 4">
    <name type="scientific">Thiocystis violascens (strain ATCC 17096 / DSM 198 / 6111)</name>
    <name type="common">Chromatium violascens</name>
    <dbReference type="NCBI Taxonomy" id="765911"/>
    <lineage>
        <taxon>Bacteria</taxon>
        <taxon>Pseudomonadati</taxon>
        <taxon>Pseudomonadota</taxon>
        <taxon>Gammaproteobacteria</taxon>
        <taxon>Chromatiales</taxon>
        <taxon>Chromatiaceae</taxon>
        <taxon>Thiocystis</taxon>
    </lineage>
</organism>
<evidence type="ECO:0000256" key="2">
    <source>
        <dbReference type="ARBA" id="ARBA00023002"/>
    </source>
</evidence>
<protein>
    <recommendedName>
        <fullName evidence="5">Short-chain alcohol dehydrogenase</fullName>
    </recommendedName>
</protein>
<proteinExistence type="inferred from homology"/>
<dbReference type="OrthoDB" id="9790785at2"/>
<dbReference type="HOGENOM" id="CLU_010194_2_10_6"/>
<dbReference type="Pfam" id="PF00106">
    <property type="entry name" value="adh_short"/>
    <property type="match status" value="1"/>
</dbReference>
<evidence type="ECO:0000256" key="1">
    <source>
        <dbReference type="ARBA" id="ARBA00006484"/>
    </source>
</evidence>
<sequence>MDQIHADMKRLQARVILVTGALEGIGRAVALACAAQGATVVLSSFKEADLEPVYDAILAQGDPEPAILPLDLEQATEADFIAAANLVGETFGRLDGLAHCAAFAPYLSRIDDYDASEWERVIRINLTAPFLLTQACLPLLRASKDAAIVFTSDRVGRAGKAYWGAYAAAKFGIEGLMQVLAEETRDSSQLRVNSLDPGLVRTALRATLYPGEDPGIHPAPETVADTYLRLLGPESLGITGQAYHAQDAILPRALEQ</sequence>
<reference evidence="3 4" key="1">
    <citation type="submission" date="2012-06" db="EMBL/GenBank/DDBJ databases">
        <title>Complete sequence of Thiocystis violascens DSM 198.</title>
        <authorList>
            <consortium name="US DOE Joint Genome Institute"/>
            <person name="Lucas S."/>
            <person name="Han J."/>
            <person name="Lapidus A."/>
            <person name="Cheng J.-F."/>
            <person name="Goodwin L."/>
            <person name="Pitluck S."/>
            <person name="Peters L."/>
            <person name="Ovchinnikova G."/>
            <person name="Teshima H."/>
            <person name="Detter J.C."/>
            <person name="Han C."/>
            <person name="Tapia R."/>
            <person name="Land M."/>
            <person name="Hauser L."/>
            <person name="Kyrpides N."/>
            <person name="Ivanova N."/>
            <person name="Pagani I."/>
            <person name="Vogl K."/>
            <person name="Liu Z."/>
            <person name="Frigaard N.-U."/>
            <person name="Bryant D."/>
            <person name="Woyke T."/>
        </authorList>
    </citation>
    <scope>NUCLEOTIDE SEQUENCE [LARGE SCALE GENOMIC DNA]</scope>
    <source>
        <strain evidence="4">ATCC 17096 / DSM 198 / 6111</strain>
    </source>
</reference>
<dbReference type="InterPro" id="IPR020904">
    <property type="entry name" value="Sc_DH/Rdtase_CS"/>
</dbReference>
<dbReference type="KEGG" id="tvi:Thivi_1133"/>
<dbReference type="InterPro" id="IPR002347">
    <property type="entry name" value="SDR_fam"/>
</dbReference>
<gene>
    <name evidence="3" type="ordered locus">Thivi_1133</name>
</gene>
<dbReference type="Proteomes" id="UP000006062">
    <property type="component" value="Chromosome"/>
</dbReference>
<evidence type="ECO:0000313" key="3">
    <source>
        <dbReference type="EMBL" id="AFL73163.1"/>
    </source>
</evidence>
<dbReference type="AlphaFoldDB" id="I3Y845"/>
<dbReference type="eggNOG" id="COG1028">
    <property type="taxonomic scope" value="Bacteria"/>
</dbReference>
<dbReference type="RefSeq" id="WP_014777647.1">
    <property type="nucleotide sequence ID" value="NC_018012.1"/>
</dbReference>
<dbReference type="PRINTS" id="PR00081">
    <property type="entry name" value="GDHRDH"/>
</dbReference>
<dbReference type="InterPro" id="IPR036291">
    <property type="entry name" value="NAD(P)-bd_dom_sf"/>
</dbReference>
<accession>I3Y845</accession>
<evidence type="ECO:0008006" key="5">
    <source>
        <dbReference type="Google" id="ProtNLM"/>
    </source>
</evidence>
<dbReference type="PANTHER" id="PTHR42901:SF1">
    <property type="entry name" value="ALCOHOL DEHYDROGENASE"/>
    <property type="match status" value="1"/>
</dbReference>
<name>I3Y845_THIV6</name>